<evidence type="ECO:0000259" key="9">
    <source>
        <dbReference type="Pfam" id="PF02719"/>
    </source>
</evidence>
<dbReference type="SUPFAM" id="SSF51735">
    <property type="entry name" value="NAD(P)-binding Rossmann-fold domains"/>
    <property type="match status" value="1"/>
</dbReference>
<feature type="domain" description="UDP-glucose 4-epimerase CapD C-terminal" evidence="10">
    <location>
        <begin position="297"/>
        <end position="340"/>
    </location>
</feature>
<comment type="catalytic activity">
    <reaction evidence="1">
        <text>UDP-alpha-D-glucose = UDP-alpha-D-galactose</text>
        <dbReference type="Rhea" id="RHEA:22168"/>
        <dbReference type="ChEBI" id="CHEBI:58885"/>
        <dbReference type="ChEBI" id="CHEBI:66914"/>
        <dbReference type="EC" id="5.1.3.2"/>
    </reaction>
</comment>
<gene>
    <name evidence="11" type="ORF">COV31_00135</name>
</gene>
<dbReference type="InterPro" id="IPR051203">
    <property type="entry name" value="Polysaccharide_Synthase-Rel"/>
</dbReference>
<evidence type="ECO:0000259" key="10">
    <source>
        <dbReference type="Pfam" id="PF08485"/>
    </source>
</evidence>
<evidence type="ECO:0000256" key="1">
    <source>
        <dbReference type="ARBA" id="ARBA00000083"/>
    </source>
</evidence>
<keyword evidence="5" id="KW-0448">Lipopolysaccharide biosynthesis</keyword>
<evidence type="ECO:0000256" key="3">
    <source>
        <dbReference type="ARBA" id="ARBA00013189"/>
    </source>
</evidence>
<proteinExistence type="inferred from homology"/>
<dbReference type="PANTHER" id="PTHR43318:SF2">
    <property type="entry name" value="UDP-N-ACETYLGLUCOSAMINE 4,6-DEHYDRATASE (INVERTING)"/>
    <property type="match status" value="1"/>
</dbReference>
<accession>A0A2H0R555</accession>
<evidence type="ECO:0000256" key="2">
    <source>
        <dbReference type="ARBA" id="ARBA00007430"/>
    </source>
</evidence>
<dbReference type="EMBL" id="PCXO01000003">
    <property type="protein sequence ID" value="PIR41652.1"/>
    <property type="molecule type" value="Genomic_DNA"/>
</dbReference>
<dbReference type="InterPro" id="IPR036291">
    <property type="entry name" value="NAD(P)-bd_dom_sf"/>
</dbReference>
<feature type="domain" description="Polysaccharide biosynthesis protein CapD-like" evidence="9">
    <location>
        <begin position="17"/>
        <end position="290"/>
    </location>
</feature>
<comment type="similarity">
    <text evidence="2">Belongs to the polysaccharide synthase family.</text>
</comment>
<dbReference type="GO" id="GO:0003978">
    <property type="term" value="F:UDP-glucose 4-epimerase activity"/>
    <property type="evidence" value="ECO:0007669"/>
    <property type="project" value="UniProtKB-EC"/>
</dbReference>
<reference evidence="11 12" key="1">
    <citation type="submission" date="2017-09" db="EMBL/GenBank/DDBJ databases">
        <title>Depth-based differentiation of microbial function through sediment-hosted aquifers and enrichment of novel symbionts in the deep terrestrial subsurface.</title>
        <authorList>
            <person name="Probst A.J."/>
            <person name="Ladd B."/>
            <person name="Jarett J.K."/>
            <person name="Geller-Mcgrath D.E."/>
            <person name="Sieber C.M."/>
            <person name="Emerson J.B."/>
            <person name="Anantharaman K."/>
            <person name="Thomas B.C."/>
            <person name="Malmstrom R."/>
            <person name="Stieglmeier M."/>
            <person name="Klingl A."/>
            <person name="Woyke T."/>
            <person name="Ryan C.M."/>
            <person name="Banfield J.F."/>
        </authorList>
    </citation>
    <scope>NUCLEOTIDE SEQUENCE [LARGE SCALE GENOMIC DNA]</scope>
    <source>
        <strain evidence="11">CG10_big_fil_rev_8_21_14_0_10_46_23</strain>
    </source>
</reference>
<organism evidence="11 12">
    <name type="scientific">Candidatus Yanofskybacteria bacterium CG10_big_fil_rev_8_21_14_0_10_46_23</name>
    <dbReference type="NCBI Taxonomy" id="1975098"/>
    <lineage>
        <taxon>Bacteria</taxon>
        <taxon>Candidatus Yanofskyibacteriota</taxon>
    </lineage>
</organism>
<keyword evidence="6" id="KW-0413">Isomerase</keyword>
<dbReference type="Pfam" id="PF08485">
    <property type="entry name" value="Polysacc_syn_2C"/>
    <property type="match status" value="1"/>
</dbReference>
<sequence length="353" mass="40124">MTVTTPDLRKSIKNKTILITGGTGSFGNAVFKRLLDYDPQCIVILSRDEKKQHDMRNEYSSDKLRFVLGDVRDKETIDNVMYGVDYVFHAAALKHVPVCEFFPMEAIETNAMGSNNVMSAAVNNNIKNVVILSTDKAVYPINVMGMSKALMERIMIAKSRENKGNTNFCGTRYGNVMYTRGSVIPFFIDLMKLKKNLRVTDGNMTRFMMSLDNSVDLVLYALVKGKNGEIYVKKSPAATMGDLVTALTEIFSYNRKVQEIGKRPGEKIHECLISREELTRTYDCGDYYKIIPESPNMNYEDYFRGERTDGLPEEGYTSDNTKQLSVKEIKVLLLSLPEIKKELANFKKGRFYK</sequence>
<dbReference type="EC" id="5.1.3.2" evidence="3"/>
<evidence type="ECO:0000256" key="4">
    <source>
        <dbReference type="ARBA" id="ARBA00018569"/>
    </source>
</evidence>
<dbReference type="Pfam" id="PF02719">
    <property type="entry name" value="Polysacc_synt_2"/>
    <property type="match status" value="1"/>
</dbReference>
<dbReference type="GO" id="GO:0009103">
    <property type="term" value="P:lipopolysaccharide biosynthetic process"/>
    <property type="evidence" value="ECO:0007669"/>
    <property type="project" value="UniProtKB-KW"/>
</dbReference>
<comment type="caution">
    <text evidence="11">The sequence shown here is derived from an EMBL/GenBank/DDBJ whole genome shotgun (WGS) entry which is preliminary data.</text>
</comment>
<evidence type="ECO:0000256" key="6">
    <source>
        <dbReference type="ARBA" id="ARBA00023235"/>
    </source>
</evidence>
<dbReference type="AlphaFoldDB" id="A0A2H0R555"/>
<name>A0A2H0R555_9BACT</name>
<evidence type="ECO:0000256" key="5">
    <source>
        <dbReference type="ARBA" id="ARBA00022985"/>
    </source>
</evidence>
<dbReference type="CDD" id="cd05237">
    <property type="entry name" value="UDP_invert_4-6DH_SDR_e"/>
    <property type="match status" value="1"/>
</dbReference>
<protein>
    <recommendedName>
        <fullName evidence="4">UDP-glucose 4-epimerase</fullName>
        <ecNumber evidence="3">5.1.3.2</ecNumber>
    </recommendedName>
    <alternativeName>
        <fullName evidence="8">Galactowaldenase</fullName>
    </alternativeName>
    <alternativeName>
        <fullName evidence="7">UDP-galactose 4-epimerase</fullName>
    </alternativeName>
</protein>
<dbReference type="Gene3D" id="3.40.50.720">
    <property type="entry name" value="NAD(P)-binding Rossmann-like Domain"/>
    <property type="match status" value="1"/>
</dbReference>
<dbReference type="Proteomes" id="UP000230232">
    <property type="component" value="Unassembled WGS sequence"/>
</dbReference>
<evidence type="ECO:0000256" key="8">
    <source>
        <dbReference type="ARBA" id="ARBA00033067"/>
    </source>
</evidence>
<dbReference type="InterPro" id="IPR013692">
    <property type="entry name" value="CapD_C"/>
</dbReference>
<evidence type="ECO:0000313" key="11">
    <source>
        <dbReference type="EMBL" id="PIR41652.1"/>
    </source>
</evidence>
<evidence type="ECO:0000313" key="12">
    <source>
        <dbReference type="Proteomes" id="UP000230232"/>
    </source>
</evidence>
<evidence type="ECO:0000256" key="7">
    <source>
        <dbReference type="ARBA" id="ARBA00031367"/>
    </source>
</evidence>
<dbReference type="PANTHER" id="PTHR43318">
    <property type="entry name" value="UDP-N-ACETYLGLUCOSAMINE 4,6-DEHYDRATASE"/>
    <property type="match status" value="1"/>
</dbReference>
<dbReference type="InterPro" id="IPR003869">
    <property type="entry name" value="Polysac_CapD-like"/>
</dbReference>